<feature type="compositionally biased region" description="Polar residues" evidence="1">
    <location>
        <begin position="994"/>
        <end position="1005"/>
    </location>
</feature>
<feature type="compositionally biased region" description="Polar residues" evidence="1">
    <location>
        <begin position="3668"/>
        <end position="3697"/>
    </location>
</feature>
<gene>
    <name evidence="2" type="ORF">KIK155_LOCUS14069</name>
</gene>
<feature type="region of interest" description="Disordered" evidence="1">
    <location>
        <begin position="874"/>
        <end position="895"/>
    </location>
</feature>
<evidence type="ECO:0000313" key="3">
    <source>
        <dbReference type="Proteomes" id="UP000663865"/>
    </source>
</evidence>
<accession>A0A818FJR1</accession>
<dbReference type="Proteomes" id="UP000663865">
    <property type="component" value="Unassembled WGS sequence"/>
</dbReference>
<name>A0A818FJR1_9BILA</name>
<reference evidence="2" key="1">
    <citation type="submission" date="2021-02" db="EMBL/GenBank/DDBJ databases">
        <authorList>
            <person name="Nowell W R."/>
        </authorList>
    </citation>
    <scope>NUCLEOTIDE SEQUENCE</scope>
</reference>
<proteinExistence type="predicted"/>
<feature type="compositionally biased region" description="Acidic residues" evidence="1">
    <location>
        <begin position="877"/>
        <end position="891"/>
    </location>
</feature>
<evidence type="ECO:0000313" key="2">
    <source>
        <dbReference type="EMBL" id="CAF3474525.1"/>
    </source>
</evidence>
<feature type="region of interest" description="Disordered" evidence="1">
    <location>
        <begin position="3668"/>
        <end position="3703"/>
    </location>
</feature>
<feature type="region of interest" description="Disordered" evidence="1">
    <location>
        <begin position="994"/>
        <end position="1027"/>
    </location>
</feature>
<feature type="region of interest" description="Disordered" evidence="1">
    <location>
        <begin position="3480"/>
        <end position="3510"/>
    </location>
</feature>
<dbReference type="EMBL" id="CAJNYV010002380">
    <property type="protein sequence ID" value="CAF3474525.1"/>
    <property type="molecule type" value="Genomic_DNA"/>
</dbReference>
<evidence type="ECO:0000256" key="1">
    <source>
        <dbReference type="SAM" id="MobiDB-lite"/>
    </source>
</evidence>
<feature type="region of interest" description="Disordered" evidence="1">
    <location>
        <begin position="703"/>
        <end position="746"/>
    </location>
</feature>
<protein>
    <submittedName>
        <fullName evidence="2">Uncharacterized protein</fullName>
    </submittedName>
</protein>
<comment type="caution">
    <text evidence="2">The sequence shown here is derived from an EMBL/GenBank/DDBJ whole genome shotgun (WGS) entry which is preliminary data.</text>
</comment>
<organism evidence="2 3">
    <name type="scientific">Rotaria socialis</name>
    <dbReference type="NCBI Taxonomy" id="392032"/>
    <lineage>
        <taxon>Eukaryota</taxon>
        <taxon>Metazoa</taxon>
        <taxon>Spiralia</taxon>
        <taxon>Gnathifera</taxon>
        <taxon>Rotifera</taxon>
        <taxon>Eurotatoria</taxon>
        <taxon>Bdelloidea</taxon>
        <taxon>Philodinida</taxon>
        <taxon>Philodinidae</taxon>
        <taxon>Rotaria</taxon>
    </lineage>
</organism>
<sequence length="3794" mass="440665">MNPRIEKLCLPRHRRDAVWKFWQPNAKMEKIHPPLFWKTLDYKNIQSKKTTKLKKSKNEYSCLNACNYTTLVYRNASNEKGFHVFADFEHDGLQHATWKQSTEEYYVSRAELKNKNDKLSIIEFPWLDLNNNNNKHHFFNSEYLKRQELGRYFKTHREKDNLFELDKSSYPNRPIPMSRRPQDALHIDFYPSAQFEGSKTEATFKTFYHRKYLLPQHLREHTIKNLIDIGKYIQLEIDIIGHFVLHPNELSKHEIKMFDLTSEFGDLYEGHIIRINKEKLVLLLASTYYSDVKLAQSEDLEQIINNSIAFDTKINSQSTLEQIVVDHVRTYLQTNNNYSISQIRRIQIELEPLMNQEKRQVNVHLIADEDIIETLTIEITREQEPKLFDIQYEDSLYFLQSINEQKMIHSVERKLKQLYAKRYSLIKNEENHYSYLQLTLDMEYDTINSIEKMFYAYVNHTLTKYSRDECMRIAIEYSFDDLLDELDSNEIQPINNRQLQMMTDDVQVRLRLQIERRLKAETTAKILLMGPSMKTSLEIEAVGKEVVVLDHHREIFISKSNTHIDSVKIQDMQRNNGKIIFHEEIEGGPTSFDRLPMSIDSLTILTRIQQRKRLALEENDNNVVLLGSGVHRLVTCEDPKPRVSFSIDCEQSKTERKSSPHLHKGVSIDEHGENSIETFDTVSINTKSYNTSANTQQQRFFESCQTNEDNQQARKKRMSRSPAEYGKHRQKRKKRKEYQTTSETITHNTSSKESFFNNLLLLQQSKIMKSIVSIKNCDRKQTYAQQSNAKTENSETEGFTLKSRTRLENNRFMKSAEDLSQIKEVIDDNKTRRNNGINQATSLKSLHDNRERQDPYVNEFFDILKNETQYSSNIDQINDESFQDNEDDGDDSKENYNTERYLRSLYGSLSTTMKQVDEMYQSKSSRLRSSLDLANIFINFLHIRKDIAYEIASAIIDARQHLIEFPLTEKSSSSTMFDDASISSSIVTAEDSDTAMNESSYTSRSMSKDAKNQNHLKKRRSNPAKNKITYSSTSQRVMNRIITYLSEVDWRIFNYITKHFLQKSMPLLRIKKSVDFFTLGTMITRHALEFSSALLIDLIEDSVYQIYFHSKWCSDTHLSSRGTMETNPIESLLVEEFFKKSLCYLFNRLHRIESPLLESIALMQTLKTYTTTSLLKEFASIESHAVPIGLDPCIWFSTNLLIKTICSLTDDILKQMNREYLSDHTKFEYVLISYFRKIQIVNNLQDIIEINKDLAKSKSSSTLSNNKYLLHIIDLNQAPKFFSDQAFKRFKFGGQSQLNDDIEVLKDLVLLDIKKHNIKTIKRSYVPLTMNDLVVHQQNRVLFPSPWLLAQYQQRLEAQNKTSINEDHLRENSYRFDEINDFAKTDNLSADVRTLLDNIIRKYATVEENLGVLSHREGLSEEDLTQLIENAIEAVQRFDRENNIGDRKLQNKKTINNRLIEFFKYAGRHGVRLLDDVLKLAKLRSNDPKKYIPLAVNMFKERLKSTGGTRPRKQTVRFAYTLETLFMATNDEPALIAKMLRRKSDENKPLTTELDSLQQIIEKEDNKKIDTSFIELEPGTNTPPYSTELFTTGKYRQSLPTIDETAELTLSSNITEDVDRPFYSEGLLSSTIMSHIGLTVAQLIVLITGHNEKPLQLTNTQIEQICAKQDLTTAPIQSYLQKLLEEVQLTDEFKLTEEQLIQIAIEENISLADVERVGVLEINLKLNENQVQRLTNQIDLINSISSTLELSQEKEQSWLVLHLDQLIELCHQQRINIDKLLDNEIDSQNSSVIDVSKIKFTISPLQIVHLVNQYNFNIRKLIFMEQNLKNQSQQTQRFRLNSLQLAYLFAHRRIVNNHDTVGLTISHLIGIYMLLHKSNENDQFSLNYQQIKQLALIQNMSMEHFHSLSGSKESFQLTHNQLIHIAIENKILLKEIVSIPNNQKSKILDLKQLCAVISQHSQSSMMHKSFDRHIQQSVYLNVEQIFSLVKFSNIELNQLTTCTTGYIDRTKFRFKPEQLATLWDMSISIDDFERRTSLSPFILSDEQFSSLLGSITTFDLSKNFKLTSVSPLIQTNESIDNKEVLTDRRKLRSSTLADQLAAMHKRLQSSIKAHSDVVGTVSKSILQRHRIENTLNRVHQLSVNSIDEISTKEIETMPPLIIDLLKVDSISENIYNSIKQDEPDKSGNLNKVIVEGIQTGQLSFSQIYKIQTQLLTPNLIDEFKSGHLSKHILDAYSSQSELQITHRVHSSAAQLNRLFSQQSSSISQLDTTMVPVLQQTTTQHMLPSNIVSKDDDLNVKQQIASDEYEKKTQTNHQNPIIVFSKSTNNRQQILQDLRDCLDDQLVELKKEYGIEPAKGKTSIRHMTSRFRTMAGIDELETLIDRQIDEVDLLNILNGHTNDLINQANIDSNEKNVLFNRNAEHRLNRINERIDLVNVLQNDIENRRLRRQLTPEELTAFIFEDIHKFEQLTKIHLRDDDLRILSMNRFSSLEQSITRHLTESEYRYLLQNELPFDYIEQALLRRPLTIEECSEQEELTLQPYQDLVPDKNSIVSGKFKESLTQKNVQLTHAQLQQILQYRAQVVDEYDIIHSISPSVKLIEDQINRPLTIDEKKRLTQDDYSMIKPIQNENYSYISGRIEETHSMTTSLLENVKDIELEIGRVLTNEEIIMVLHGDIIGLEQTFNSRLSIDIIKSMRNNQINRNLTDKQIRDILNGIEQILDRQSTPTGRSTYEVTQLSHTSPIDAKVQELADVLKPHLTADQQIAQSDINKIEQNHATDLTILQDESDEDLFIFHRLVKQKIYFNLSEIETAIGRHLNSNELARFADSRFAHIESDLGRSLSDVQRSNLLNGKKLTIETLIRRPLSPEESGPHLVDLTNIQRILNRSLTFDELTNLAGDRFDEICKILQRPLKIEELIDLLNGNYISIIKIIDEKLNKKKDEELHELPINRIRHFESILDRKLSHRELLRVAETRFEPILRLLSDFMKPEQIFDLASGRYDKIETFFNRSLTQNEKYELEKSLLQTHVKYPIMLDELEYIIQRRLNEPELRALIGDQYHDIEKGLGKTLLEKQIRNILYENDDQSLNEVADLVDYFKRKYRDDQKRTKFIVNQLIEKLDEDYKDHSMESSGIKHFRPLTPSPSVQQKQSDIEFHQSTIELLERLSDDVRKHQPIKRQESSVDAHSSKIFDEKSILSYDESKTSPNDSLSSRSILSYDGHEVKSSQAFKNITRIVESIADKEYVEEMATVTDAITAFQDKLHKHVDRPSSRQTATAWLSNLNKETKVSYLPAIESIEKKTTNQKPQSSTISNDDDLYLGWKLFKSIDRPELGLKEEKPRMINVKHIAQTYVVGIPEEYADTKTKSKSIRPRLPKTRIIQETTEFVSQLFHLPIISDATHFIVPFRTYNDIIEPVELCESDMIDIEDDELQMRDSPETLEWYEECIQRNAQIHAQIPTEYQPSIVHCHTGRQMIITPAKRAEQRKTSTGESIEKSKELLESSEPRLSEDRSTLNSGFIQRLSQPMFDIQSIEHTSTTVTVTDLIMHTVATSQKSNLLEALEELFSQENLDTYQITESDWHDLFLLLLNSYLRSHSINRKEIFQRLTEKLHDLRKNERRRSTDFYPNISVVLSPTTDTRNTLIESPIAERLTSPFESFNSFISSNDSEYNQTGLTTDQSSINTPVKKNSSMQSLPQNNSSKAKSKAKFHDLVGKKTQTSINKISPSPIEYITNENKHSSVSMKNRRYKITVIHSDDQCKTPTQSTKLPPIVTKKKPVSRMLIDSQLLSSSSTTRK</sequence>